<accession>A0A1V6UAI9</accession>
<dbReference type="Proteomes" id="UP000191500">
    <property type="component" value="Unassembled WGS sequence"/>
</dbReference>
<comment type="caution">
    <text evidence="2">The sequence shown here is derived from an EMBL/GenBank/DDBJ whole genome shotgun (WGS) entry which is preliminary data.</text>
</comment>
<feature type="transmembrane region" description="Helical" evidence="1">
    <location>
        <begin position="36"/>
        <end position="58"/>
    </location>
</feature>
<keyword evidence="1" id="KW-0812">Transmembrane</keyword>
<evidence type="ECO:0000313" key="2">
    <source>
        <dbReference type="EMBL" id="OQE35430.1"/>
    </source>
</evidence>
<sequence length="166" mass="18528">MSQNDIIYHPAGTSETSRTLWSDDGLESKKEKPTKCLTWIVTLLAALVVATNGAWAWAYHQSQQSEVTRLAERPSFGGNIQPSSSYLPTRIVMQPIYQDTEFNEDGDKKERADNLWKGLFPDGNGVLSLNISEARKHSLHDTAKDPLIPENGLYIVAGFHTMHCLV</sequence>
<reference evidence="3" key="1">
    <citation type="journal article" date="2017" name="Nat. Microbiol.">
        <title>Global analysis of biosynthetic gene clusters reveals vast potential of secondary metabolite production in Penicillium species.</title>
        <authorList>
            <person name="Nielsen J.C."/>
            <person name="Grijseels S."/>
            <person name="Prigent S."/>
            <person name="Ji B."/>
            <person name="Dainat J."/>
            <person name="Nielsen K.F."/>
            <person name="Frisvad J.C."/>
            <person name="Workman M."/>
            <person name="Nielsen J."/>
        </authorList>
    </citation>
    <scope>NUCLEOTIDE SEQUENCE [LARGE SCALE GENOMIC DNA]</scope>
    <source>
        <strain evidence="3">IBT 31321</strain>
    </source>
</reference>
<protein>
    <submittedName>
        <fullName evidence="2">Uncharacterized protein</fullName>
    </submittedName>
</protein>
<keyword evidence="3" id="KW-1185">Reference proteome</keyword>
<proteinExistence type="predicted"/>
<dbReference type="AlphaFoldDB" id="A0A1V6UAI9"/>
<dbReference type="EMBL" id="MDDG01000013">
    <property type="protein sequence ID" value="OQE35430.1"/>
    <property type="molecule type" value="Genomic_DNA"/>
</dbReference>
<gene>
    <name evidence="2" type="ORF">PENCOP_c013G00849</name>
</gene>
<organism evidence="2 3">
    <name type="scientific">Penicillium coprophilum</name>
    <dbReference type="NCBI Taxonomy" id="36646"/>
    <lineage>
        <taxon>Eukaryota</taxon>
        <taxon>Fungi</taxon>
        <taxon>Dikarya</taxon>
        <taxon>Ascomycota</taxon>
        <taxon>Pezizomycotina</taxon>
        <taxon>Eurotiomycetes</taxon>
        <taxon>Eurotiomycetidae</taxon>
        <taxon>Eurotiales</taxon>
        <taxon>Aspergillaceae</taxon>
        <taxon>Penicillium</taxon>
    </lineage>
</organism>
<name>A0A1V6UAI9_9EURO</name>
<evidence type="ECO:0000256" key="1">
    <source>
        <dbReference type="SAM" id="Phobius"/>
    </source>
</evidence>
<keyword evidence="1" id="KW-1133">Transmembrane helix</keyword>
<evidence type="ECO:0000313" key="3">
    <source>
        <dbReference type="Proteomes" id="UP000191500"/>
    </source>
</evidence>
<keyword evidence="1" id="KW-0472">Membrane</keyword>